<name>A0AAV7UKG6_PLEWA</name>
<keyword evidence="3" id="KW-1185">Reference proteome</keyword>
<evidence type="ECO:0000256" key="1">
    <source>
        <dbReference type="SAM" id="MobiDB-lite"/>
    </source>
</evidence>
<protein>
    <submittedName>
        <fullName evidence="2">Uncharacterized protein</fullName>
    </submittedName>
</protein>
<dbReference type="EMBL" id="JANPWB010000005">
    <property type="protein sequence ID" value="KAJ1189513.1"/>
    <property type="molecule type" value="Genomic_DNA"/>
</dbReference>
<dbReference type="AlphaFoldDB" id="A0AAV7UKG6"/>
<sequence length="77" mass="8507">MARYRATDLAAGQNDDTTSERAACSWSDGQRGRPRMGRKRNAAGARKLPSNTTQLGILIPKQTGLCSDSRKYRHSQN</sequence>
<comment type="caution">
    <text evidence="2">The sequence shown here is derived from an EMBL/GenBank/DDBJ whole genome shotgun (WGS) entry which is preliminary data.</text>
</comment>
<proteinExistence type="predicted"/>
<dbReference type="Proteomes" id="UP001066276">
    <property type="component" value="Chromosome 3_1"/>
</dbReference>
<feature type="compositionally biased region" description="Basic residues" evidence="1">
    <location>
        <begin position="32"/>
        <end position="41"/>
    </location>
</feature>
<feature type="region of interest" description="Disordered" evidence="1">
    <location>
        <begin position="1"/>
        <end position="52"/>
    </location>
</feature>
<gene>
    <name evidence="2" type="ORF">NDU88_006258</name>
</gene>
<evidence type="ECO:0000313" key="3">
    <source>
        <dbReference type="Proteomes" id="UP001066276"/>
    </source>
</evidence>
<reference evidence="2" key="1">
    <citation type="journal article" date="2022" name="bioRxiv">
        <title>Sequencing and chromosome-scale assembly of the giantPleurodeles waltlgenome.</title>
        <authorList>
            <person name="Brown T."/>
            <person name="Elewa A."/>
            <person name="Iarovenko S."/>
            <person name="Subramanian E."/>
            <person name="Araus A.J."/>
            <person name="Petzold A."/>
            <person name="Susuki M."/>
            <person name="Suzuki K.-i.T."/>
            <person name="Hayashi T."/>
            <person name="Toyoda A."/>
            <person name="Oliveira C."/>
            <person name="Osipova E."/>
            <person name="Leigh N.D."/>
            <person name="Simon A."/>
            <person name="Yun M.H."/>
        </authorList>
    </citation>
    <scope>NUCLEOTIDE SEQUENCE</scope>
    <source>
        <strain evidence="2">20211129_DDA</strain>
        <tissue evidence="2">Liver</tissue>
    </source>
</reference>
<accession>A0AAV7UKG6</accession>
<evidence type="ECO:0000313" key="2">
    <source>
        <dbReference type="EMBL" id="KAJ1189513.1"/>
    </source>
</evidence>
<organism evidence="2 3">
    <name type="scientific">Pleurodeles waltl</name>
    <name type="common">Iberian ribbed newt</name>
    <dbReference type="NCBI Taxonomy" id="8319"/>
    <lineage>
        <taxon>Eukaryota</taxon>
        <taxon>Metazoa</taxon>
        <taxon>Chordata</taxon>
        <taxon>Craniata</taxon>
        <taxon>Vertebrata</taxon>
        <taxon>Euteleostomi</taxon>
        <taxon>Amphibia</taxon>
        <taxon>Batrachia</taxon>
        <taxon>Caudata</taxon>
        <taxon>Salamandroidea</taxon>
        <taxon>Salamandridae</taxon>
        <taxon>Pleurodelinae</taxon>
        <taxon>Pleurodeles</taxon>
    </lineage>
</organism>